<dbReference type="EMBL" id="MYFO01000010">
    <property type="protein sequence ID" value="TFE88295.1"/>
    <property type="molecule type" value="Genomic_DNA"/>
</dbReference>
<protein>
    <recommendedName>
        <fullName evidence="2">Glycosyltransferase 2-like domain-containing protein</fullName>
    </recommendedName>
</protein>
<dbReference type="SUPFAM" id="SSF53448">
    <property type="entry name" value="Nucleotide-diphospho-sugar transferases"/>
    <property type="match status" value="1"/>
</dbReference>
<dbReference type="Gene3D" id="3.90.550.10">
    <property type="entry name" value="Spore Coat Polysaccharide Biosynthesis Protein SpsA, Chain A"/>
    <property type="match status" value="1"/>
</dbReference>
<name>A0A4Y8Q343_9BACL</name>
<dbReference type="PANTHER" id="PTHR22916">
    <property type="entry name" value="GLYCOSYLTRANSFERASE"/>
    <property type="match status" value="1"/>
</dbReference>
<dbReference type="AlphaFoldDB" id="A0A4Y8Q343"/>
<evidence type="ECO:0000259" key="2">
    <source>
        <dbReference type="Pfam" id="PF00535"/>
    </source>
</evidence>
<evidence type="ECO:0000313" key="3">
    <source>
        <dbReference type="EMBL" id="TFE88295.1"/>
    </source>
</evidence>
<dbReference type="Pfam" id="PF00535">
    <property type="entry name" value="Glycos_transf_2"/>
    <property type="match status" value="1"/>
</dbReference>
<accession>A0A4Y8Q343</accession>
<reference evidence="3 4" key="1">
    <citation type="submission" date="2017-03" db="EMBL/GenBank/DDBJ databases">
        <title>Isolation of Levoglucosan Utilizing Bacteria.</title>
        <authorList>
            <person name="Arya A.S."/>
        </authorList>
    </citation>
    <scope>NUCLEOTIDE SEQUENCE [LARGE SCALE GENOMIC DNA]</scope>
    <source>
        <strain evidence="3 4">MEC069</strain>
    </source>
</reference>
<dbReference type="InterPro" id="IPR001173">
    <property type="entry name" value="Glyco_trans_2-like"/>
</dbReference>
<sequence length="335" mass="40142">MNYLEVLRMGQEVKVSIIVIVSDTEKHLEKCLDSLVHQTIKQTEIIVVDDCSINDPRTILEKYYTDERVQFIRLDSKKGPGGARNKGLSLSTGTYIGFCDSDDWLDLNFYETAVNFMEQESADVGTCGLVRNYDVELQEKVYKCKYDSLIPLNGETAFKIMTKQYDYGIHIVPSSVNKIYKREFILQHNLFFLEHVYYEDLLFSFKMMLNAKKVICIPSTYYHHYKRIGSIVQSFSQKHIDDFYEVFLQIRKYLKENHLYERYQFNYYKFGEQFYNLIIRQMFEYVHNEEERKSYMRYSFSRIKELIEFEEYLEYATAEKLRQHIQPHLKSTTIY</sequence>
<dbReference type="OrthoDB" id="396512at2"/>
<dbReference type="Proteomes" id="UP000298246">
    <property type="component" value="Unassembled WGS sequence"/>
</dbReference>
<dbReference type="InterPro" id="IPR029044">
    <property type="entry name" value="Nucleotide-diphossugar_trans"/>
</dbReference>
<comment type="similarity">
    <text evidence="1">Belongs to the glycosyltransferase 2 family.</text>
</comment>
<comment type="caution">
    <text evidence="3">The sequence shown here is derived from an EMBL/GenBank/DDBJ whole genome shotgun (WGS) entry which is preliminary data.</text>
</comment>
<feature type="domain" description="Glycosyltransferase 2-like" evidence="2">
    <location>
        <begin position="16"/>
        <end position="183"/>
    </location>
</feature>
<organism evidence="3 4">
    <name type="scientific">Paenibacillus athensensis</name>
    <dbReference type="NCBI Taxonomy" id="1967502"/>
    <lineage>
        <taxon>Bacteria</taxon>
        <taxon>Bacillati</taxon>
        <taxon>Bacillota</taxon>
        <taxon>Bacilli</taxon>
        <taxon>Bacillales</taxon>
        <taxon>Paenibacillaceae</taxon>
        <taxon>Paenibacillus</taxon>
    </lineage>
</organism>
<keyword evidence="4" id="KW-1185">Reference proteome</keyword>
<evidence type="ECO:0000313" key="4">
    <source>
        <dbReference type="Proteomes" id="UP000298246"/>
    </source>
</evidence>
<dbReference type="PANTHER" id="PTHR22916:SF3">
    <property type="entry name" value="UDP-GLCNAC:BETAGAL BETA-1,3-N-ACETYLGLUCOSAMINYLTRANSFERASE-LIKE PROTEIN 1"/>
    <property type="match status" value="1"/>
</dbReference>
<dbReference type="GO" id="GO:0016758">
    <property type="term" value="F:hexosyltransferase activity"/>
    <property type="evidence" value="ECO:0007669"/>
    <property type="project" value="UniProtKB-ARBA"/>
</dbReference>
<dbReference type="CDD" id="cd00761">
    <property type="entry name" value="Glyco_tranf_GTA_type"/>
    <property type="match status" value="1"/>
</dbReference>
<proteinExistence type="inferred from homology"/>
<gene>
    <name evidence="3" type="ORF">B5M42_10250</name>
</gene>
<evidence type="ECO:0000256" key="1">
    <source>
        <dbReference type="ARBA" id="ARBA00006739"/>
    </source>
</evidence>